<evidence type="ECO:0008006" key="4">
    <source>
        <dbReference type="Google" id="ProtNLM"/>
    </source>
</evidence>
<dbReference type="InterPro" id="IPR046357">
    <property type="entry name" value="PPIase_dom_sf"/>
</dbReference>
<evidence type="ECO:0000313" key="2">
    <source>
        <dbReference type="EMBL" id="MBO9200625.1"/>
    </source>
</evidence>
<reference evidence="2 3" key="1">
    <citation type="submission" date="2021-03" db="EMBL/GenBank/DDBJ databases">
        <title>Assistant Professor.</title>
        <authorList>
            <person name="Huq M.A."/>
        </authorList>
    </citation>
    <scope>NUCLEOTIDE SEQUENCE [LARGE SCALE GENOMIC DNA]</scope>
    <source>
        <strain evidence="2 3">MAH-29</strain>
    </source>
</reference>
<feature type="chain" id="PRO_5045838359" description="PpiC domain-containing protein" evidence="1">
    <location>
        <begin position="19"/>
        <end position="203"/>
    </location>
</feature>
<gene>
    <name evidence="2" type="ORF">J7I42_10155</name>
</gene>
<sequence>MKFSLSVLLVLFTAAAIAQPTLVEKFQKIGTAQQAQQFVDANPDIKPAILRLTYGKDTSLIDKRLLKQKQGDIFSVGYVTYKVVESKESIAYRASYIFLDGSSLSPSQIDSMKKLIVSKATAGANWEQLSDQYTMDGNTTKGDTDWFFGELMFPKEVQDAVAAHQKGEIFFVDVAERNWHYIIKKTYDDKVQKDIVVLRANGR</sequence>
<protein>
    <recommendedName>
        <fullName evidence="4">PpiC domain-containing protein</fullName>
    </recommendedName>
</protein>
<name>A0ABS3YRW7_9BACT</name>
<proteinExistence type="predicted"/>
<comment type="caution">
    <text evidence="2">The sequence shown here is derived from an EMBL/GenBank/DDBJ whole genome shotgun (WGS) entry which is preliminary data.</text>
</comment>
<dbReference type="RefSeq" id="WP_209138665.1">
    <property type="nucleotide sequence ID" value="NZ_JAGHKO010000001.1"/>
</dbReference>
<evidence type="ECO:0000313" key="3">
    <source>
        <dbReference type="Proteomes" id="UP000677244"/>
    </source>
</evidence>
<organism evidence="2 3">
    <name type="scientific">Niastella soli</name>
    <dbReference type="NCBI Taxonomy" id="2821487"/>
    <lineage>
        <taxon>Bacteria</taxon>
        <taxon>Pseudomonadati</taxon>
        <taxon>Bacteroidota</taxon>
        <taxon>Chitinophagia</taxon>
        <taxon>Chitinophagales</taxon>
        <taxon>Chitinophagaceae</taxon>
        <taxon>Niastella</taxon>
    </lineage>
</organism>
<feature type="signal peptide" evidence="1">
    <location>
        <begin position="1"/>
        <end position="18"/>
    </location>
</feature>
<accession>A0ABS3YRW7</accession>
<dbReference type="Gene3D" id="3.10.50.40">
    <property type="match status" value="1"/>
</dbReference>
<evidence type="ECO:0000256" key="1">
    <source>
        <dbReference type="SAM" id="SignalP"/>
    </source>
</evidence>
<dbReference type="SUPFAM" id="SSF54534">
    <property type="entry name" value="FKBP-like"/>
    <property type="match status" value="1"/>
</dbReference>
<keyword evidence="3" id="KW-1185">Reference proteome</keyword>
<dbReference type="Proteomes" id="UP000677244">
    <property type="component" value="Unassembled WGS sequence"/>
</dbReference>
<keyword evidence="1" id="KW-0732">Signal</keyword>
<dbReference type="EMBL" id="JAGHKO010000001">
    <property type="protein sequence ID" value="MBO9200625.1"/>
    <property type="molecule type" value="Genomic_DNA"/>
</dbReference>